<evidence type="ECO:0000313" key="3">
    <source>
        <dbReference type="Proteomes" id="UP000286931"/>
    </source>
</evidence>
<evidence type="ECO:0000256" key="1">
    <source>
        <dbReference type="SAM" id="Phobius"/>
    </source>
</evidence>
<keyword evidence="1" id="KW-0812">Transmembrane</keyword>
<dbReference type="EMBL" id="BIFH01000023">
    <property type="protein sequence ID" value="GCD97224.1"/>
    <property type="molecule type" value="Genomic_DNA"/>
</dbReference>
<gene>
    <name evidence="2" type="ORF">EHYA_04916</name>
</gene>
<dbReference type="OrthoDB" id="3298667at2"/>
<dbReference type="Pfam" id="PF18969">
    <property type="entry name" value="DUF5708"/>
    <property type="match status" value="1"/>
</dbReference>
<organism evidence="2 3">
    <name type="scientific">Embleya hyalina</name>
    <dbReference type="NCBI Taxonomy" id="516124"/>
    <lineage>
        <taxon>Bacteria</taxon>
        <taxon>Bacillati</taxon>
        <taxon>Actinomycetota</taxon>
        <taxon>Actinomycetes</taxon>
        <taxon>Kitasatosporales</taxon>
        <taxon>Streptomycetaceae</taxon>
        <taxon>Embleya</taxon>
    </lineage>
</organism>
<reference evidence="2 3" key="1">
    <citation type="submission" date="2018-12" db="EMBL/GenBank/DDBJ databases">
        <title>Draft genome sequence of Embleya hyalina NBRC 13850T.</title>
        <authorList>
            <person name="Komaki H."/>
            <person name="Hosoyama A."/>
            <person name="Kimura A."/>
            <person name="Ichikawa N."/>
            <person name="Tamura T."/>
        </authorList>
    </citation>
    <scope>NUCLEOTIDE SEQUENCE [LARGE SCALE GENOMIC DNA]</scope>
    <source>
        <strain evidence="2 3">NBRC 13850</strain>
    </source>
</reference>
<dbReference type="InterPro" id="IPR043762">
    <property type="entry name" value="DUF5708"/>
</dbReference>
<keyword evidence="3" id="KW-1185">Reference proteome</keyword>
<dbReference type="Proteomes" id="UP000286931">
    <property type="component" value="Unassembled WGS sequence"/>
</dbReference>
<feature type="transmembrane region" description="Helical" evidence="1">
    <location>
        <begin position="35"/>
        <end position="55"/>
    </location>
</feature>
<accession>A0A401YRJ9</accession>
<evidence type="ECO:0000313" key="2">
    <source>
        <dbReference type="EMBL" id="GCD97224.1"/>
    </source>
</evidence>
<keyword evidence="1" id="KW-0472">Membrane</keyword>
<name>A0A401YRJ9_9ACTN</name>
<dbReference type="AlphaFoldDB" id="A0A401YRJ9"/>
<comment type="caution">
    <text evidence="2">The sequence shown here is derived from an EMBL/GenBank/DDBJ whole genome shotgun (WGS) entry which is preliminary data.</text>
</comment>
<keyword evidence="1" id="KW-1133">Transmembrane helix</keyword>
<protein>
    <submittedName>
        <fullName evidence="2">Uncharacterized protein</fullName>
    </submittedName>
</protein>
<sequence length="64" mass="6714">MAKARGSMVAGLVTALVGAGLKVFADDVHPPVFEPGKLGMVLLILGIAELLYGFYRLAQGDRKA</sequence>
<proteinExistence type="predicted"/>
<dbReference type="RefSeq" id="WP_126639214.1">
    <property type="nucleotide sequence ID" value="NZ_BIFH01000023.1"/>
</dbReference>